<keyword evidence="2" id="KW-1003">Cell membrane</keyword>
<reference evidence="9" key="1">
    <citation type="submission" date="2016-01" db="EMBL/GenBank/DDBJ databases">
        <authorList>
            <person name="Mitreva M."/>
            <person name="Pepin K.H."/>
            <person name="Mihindukulasuriya K.A."/>
            <person name="Fulton R."/>
            <person name="Fronick C."/>
            <person name="O'Laughlin M."/>
            <person name="Miner T."/>
            <person name="Herter B."/>
            <person name="Rosa B.A."/>
            <person name="Cordes M."/>
            <person name="Tomlinson C."/>
            <person name="Wollam A."/>
            <person name="Palsikar V.B."/>
            <person name="Mardis E.R."/>
            <person name="Wilson R.K."/>
        </authorList>
    </citation>
    <scope>NUCLEOTIDE SEQUENCE [LARGE SCALE GENOMIC DNA]</scope>
    <source>
        <strain evidence="9">KA00185</strain>
    </source>
</reference>
<feature type="domain" description="EamA" evidence="7">
    <location>
        <begin position="162"/>
        <end position="292"/>
    </location>
</feature>
<feature type="transmembrane region" description="Helical" evidence="6">
    <location>
        <begin position="276"/>
        <end position="292"/>
    </location>
</feature>
<keyword evidence="3 6" id="KW-0812">Transmembrane</keyword>
<feature type="transmembrane region" description="Helical" evidence="6">
    <location>
        <begin position="222"/>
        <end position="243"/>
    </location>
</feature>
<dbReference type="InterPro" id="IPR037185">
    <property type="entry name" value="EmrE-like"/>
</dbReference>
<evidence type="ECO:0000256" key="5">
    <source>
        <dbReference type="ARBA" id="ARBA00023136"/>
    </source>
</evidence>
<organism evidence="8 9">
    <name type="scientific">Leptotrichia wadei</name>
    <dbReference type="NCBI Taxonomy" id="157687"/>
    <lineage>
        <taxon>Bacteria</taxon>
        <taxon>Fusobacteriati</taxon>
        <taxon>Fusobacteriota</taxon>
        <taxon>Fusobacteriia</taxon>
        <taxon>Fusobacteriales</taxon>
        <taxon>Leptotrichiaceae</taxon>
        <taxon>Leptotrichia</taxon>
    </lineage>
</organism>
<name>A0A134ANS0_9FUSO</name>
<evidence type="ECO:0000313" key="9">
    <source>
        <dbReference type="Proteomes" id="UP000070483"/>
    </source>
</evidence>
<dbReference type="GO" id="GO:0005886">
    <property type="term" value="C:plasma membrane"/>
    <property type="evidence" value="ECO:0007669"/>
    <property type="project" value="UniProtKB-SubCell"/>
</dbReference>
<dbReference type="Pfam" id="PF00892">
    <property type="entry name" value="EamA"/>
    <property type="match status" value="2"/>
</dbReference>
<evidence type="ECO:0000256" key="2">
    <source>
        <dbReference type="ARBA" id="ARBA00022475"/>
    </source>
</evidence>
<comment type="subcellular location">
    <subcellularLocation>
        <location evidence="1">Cell membrane</location>
        <topology evidence="1">Multi-pass membrane protein</topology>
    </subcellularLocation>
</comment>
<accession>A0A134ANS0</accession>
<comment type="caution">
    <text evidence="8">The sequence shown here is derived from an EMBL/GenBank/DDBJ whole genome shotgun (WGS) entry which is preliminary data.</text>
</comment>
<dbReference type="PATRIC" id="fig|157687.3.peg.413"/>
<evidence type="ECO:0000256" key="6">
    <source>
        <dbReference type="SAM" id="Phobius"/>
    </source>
</evidence>
<proteinExistence type="predicted"/>
<feature type="domain" description="EamA" evidence="7">
    <location>
        <begin position="8"/>
        <end position="147"/>
    </location>
</feature>
<keyword evidence="9" id="KW-1185">Reference proteome</keyword>
<feature type="transmembrane region" description="Helical" evidence="6">
    <location>
        <begin position="161"/>
        <end position="178"/>
    </location>
</feature>
<feature type="transmembrane region" description="Helical" evidence="6">
    <location>
        <begin position="250"/>
        <end position="270"/>
    </location>
</feature>
<evidence type="ECO:0000259" key="7">
    <source>
        <dbReference type="Pfam" id="PF00892"/>
    </source>
</evidence>
<dbReference type="PANTHER" id="PTHR32322:SF18">
    <property type="entry name" value="S-ADENOSYLMETHIONINE_S-ADENOSYLHOMOCYSTEINE TRANSPORTER"/>
    <property type="match status" value="1"/>
</dbReference>
<sequence>MKEKMRLRGMLLASLASSLWAISGISGEILFKKYNFSSDWLVSIRTLISGILLFVIVIFIEKKSVLKPLKNKKDFIGIILFGTAGMYLVQYTYFKTIELSNVSFSTILQFTAPFFIFIYESIKNKKIPAFSTLILLFMTILGVVFIATKGKISSLSVSPEALLLGLISAIMIAFYSIYPKKLLKKYGSITVVGWGMIVGSVISNIVHPIWKIQGNVNTESIIQVTVVVILGTSVAYLIYIASLNYISSSLAGILTAFEPVLAAILSVIIFRLKFSFVELIGFILVFVSIFILEKRL</sequence>
<dbReference type="EMBL" id="LSDD01000029">
    <property type="protein sequence ID" value="KXB69240.1"/>
    <property type="molecule type" value="Genomic_DNA"/>
</dbReference>
<dbReference type="RefSeq" id="WP_060917382.1">
    <property type="nucleotide sequence ID" value="NZ_KQ960021.1"/>
</dbReference>
<feature type="transmembrane region" description="Helical" evidence="6">
    <location>
        <begin position="99"/>
        <end position="118"/>
    </location>
</feature>
<dbReference type="InterPro" id="IPR000620">
    <property type="entry name" value="EamA_dom"/>
</dbReference>
<dbReference type="SUPFAM" id="SSF103481">
    <property type="entry name" value="Multidrug resistance efflux transporter EmrE"/>
    <property type="match status" value="2"/>
</dbReference>
<keyword evidence="4 6" id="KW-1133">Transmembrane helix</keyword>
<dbReference type="OrthoDB" id="9810818at2"/>
<feature type="transmembrane region" description="Helical" evidence="6">
    <location>
        <begin position="190"/>
        <end position="210"/>
    </location>
</feature>
<protein>
    <submittedName>
        <fullName evidence="8">Putative membrane protein</fullName>
    </submittedName>
</protein>
<gene>
    <name evidence="8" type="ORF">HMPREF3180_00411</name>
</gene>
<feature type="transmembrane region" description="Helical" evidence="6">
    <location>
        <begin position="43"/>
        <end position="60"/>
    </location>
</feature>
<evidence type="ECO:0000256" key="3">
    <source>
        <dbReference type="ARBA" id="ARBA00022692"/>
    </source>
</evidence>
<dbReference type="AlphaFoldDB" id="A0A134ANS0"/>
<evidence type="ECO:0000256" key="4">
    <source>
        <dbReference type="ARBA" id="ARBA00022989"/>
    </source>
</evidence>
<feature type="transmembrane region" description="Helical" evidence="6">
    <location>
        <begin position="75"/>
        <end position="93"/>
    </location>
</feature>
<feature type="transmembrane region" description="Helical" evidence="6">
    <location>
        <begin position="130"/>
        <end position="149"/>
    </location>
</feature>
<evidence type="ECO:0000256" key="1">
    <source>
        <dbReference type="ARBA" id="ARBA00004651"/>
    </source>
</evidence>
<dbReference type="InterPro" id="IPR050638">
    <property type="entry name" value="AA-Vitamin_Transporters"/>
</dbReference>
<evidence type="ECO:0000313" key="8">
    <source>
        <dbReference type="EMBL" id="KXB69240.1"/>
    </source>
</evidence>
<dbReference type="STRING" id="157687.HMPREF3180_00411"/>
<dbReference type="PANTHER" id="PTHR32322">
    <property type="entry name" value="INNER MEMBRANE TRANSPORTER"/>
    <property type="match status" value="1"/>
</dbReference>
<dbReference type="Proteomes" id="UP000070483">
    <property type="component" value="Unassembled WGS sequence"/>
</dbReference>
<keyword evidence="5 6" id="KW-0472">Membrane</keyword>